<name>A0A6A8MF74_9LACO</name>
<dbReference type="RefSeq" id="WP_154548998.1">
    <property type="nucleotide sequence ID" value="NZ_VUMX01000018.1"/>
</dbReference>
<proteinExistence type="predicted"/>
<gene>
    <name evidence="1" type="ORF">FYJ62_07005</name>
</gene>
<evidence type="ECO:0000313" key="2">
    <source>
        <dbReference type="Proteomes" id="UP000438120"/>
    </source>
</evidence>
<keyword evidence="2" id="KW-1185">Reference proteome</keyword>
<dbReference type="Proteomes" id="UP000438120">
    <property type="component" value="Unassembled WGS sequence"/>
</dbReference>
<evidence type="ECO:0008006" key="3">
    <source>
        <dbReference type="Google" id="ProtNLM"/>
    </source>
</evidence>
<dbReference type="OrthoDB" id="1644322at2"/>
<dbReference type="AlphaFoldDB" id="A0A6A8MF74"/>
<evidence type="ECO:0000313" key="1">
    <source>
        <dbReference type="EMBL" id="MST87386.1"/>
    </source>
</evidence>
<protein>
    <recommendedName>
        <fullName evidence="3">DNA-directed RNA polymerase beta subunit</fullName>
    </recommendedName>
</protein>
<reference evidence="1 2" key="1">
    <citation type="submission" date="2019-08" db="EMBL/GenBank/DDBJ databases">
        <title>In-depth cultivation of the pig gut microbiome towards novel bacterial diversity and tailored functional studies.</title>
        <authorList>
            <person name="Wylensek D."/>
            <person name="Hitch T.C.A."/>
            <person name="Clavel T."/>
        </authorList>
    </citation>
    <scope>NUCLEOTIDE SEQUENCE [LARGE SCALE GENOMIC DNA]</scope>
    <source>
        <strain evidence="1 2">Bifido-178-WT-2B</strain>
    </source>
</reference>
<dbReference type="EMBL" id="VUMX01000018">
    <property type="protein sequence ID" value="MST87386.1"/>
    <property type="molecule type" value="Genomic_DNA"/>
</dbReference>
<sequence>MSKEFDRRVTDFFAHYQDRGMKKWAGFFLSDHTARLKQAAAKSRWTAPERTEMTREECDQVLCLAFSRHQPVTVQLKELDANGARPQEIAGFVAGYTEDQIIIGGQAIDLANLRHVELLTGLEGH</sequence>
<accession>A0A6A8MF74</accession>
<comment type="caution">
    <text evidence="1">The sequence shown here is derived from an EMBL/GenBank/DDBJ whole genome shotgun (WGS) entry which is preliminary data.</text>
</comment>
<organism evidence="1 2">
    <name type="scientific">Lactobacillus porci</name>
    <dbReference type="NCBI Taxonomy" id="2012477"/>
    <lineage>
        <taxon>Bacteria</taxon>
        <taxon>Bacillati</taxon>
        <taxon>Bacillota</taxon>
        <taxon>Bacilli</taxon>
        <taxon>Lactobacillales</taxon>
        <taxon>Lactobacillaceae</taxon>
        <taxon>Lactobacillus</taxon>
    </lineage>
</organism>